<evidence type="ECO:0000313" key="3">
    <source>
        <dbReference type="EMBL" id="ODV81938.1"/>
    </source>
</evidence>
<accession>A0A1E4SR16</accession>
<keyword evidence="2" id="KW-0812">Transmembrane</keyword>
<name>A0A1E4SR16_9ASCO</name>
<proteinExistence type="predicted"/>
<feature type="compositionally biased region" description="Pro residues" evidence="1">
    <location>
        <begin position="1"/>
        <end position="10"/>
    </location>
</feature>
<keyword evidence="2" id="KW-0472">Membrane</keyword>
<reference evidence="4" key="1">
    <citation type="submission" date="2016-05" db="EMBL/GenBank/DDBJ databases">
        <title>Comparative genomics of biotechnologically important yeasts.</title>
        <authorList>
            <consortium name="DOE Joint Genome Institute"/>
            <person name="Riley R."/>
            <person name="Haridas S."/>
            <person name="Wolfe K.H."/>
            <person name="Lopes M.R."/>
            <person name="Hittinger C.T."/>
            <person name="Goker M."/>
            <person name="Salamov A."/>
            <person name="Wisecaver J."/>
            <person name="Long T.M."/>
            <person name="Aerts A.L."/>
            <person name="Barry K."/>
            <person name="Choi C."/>
            <person name="Clum A."/>
            <person name="Coughlan A.Y."/>
            <person name="Deshpande S."/>
            <person name="Douglass A.P."/>
            <person name="Hanson S.J."/>
            <person name="Klenk H.-P."/>
            <person name="Labutti K."/>
            <person name="Lapidus A."/>
            <person name="Lindquist E."/>
            <person name="Lipzen A."/>
            <person name="Meier-Kolthoff J.P."/>
            <person name="Ohm R.A."/>
            <person name="Otillar R.P."/>
            <person name="Pangilinan J."/>
            <person name="Peng Y."/>
            <person name="Rokas A."/>
            <person name="Rosa C.A."/>
            <person name="Scheuner C."/>
            <person name="Sibirny A.A."/>
            <person name="Slot J.C."/>
            <person name="Stielow J.B."/>
            <person name="Sun H."/>
            <person name="Kurtzman C.P."/>
            <person name="Blackwell M."/>
            <person name="Grigoriev I.V."/>
            <person name="Jeffries T.W."/>
        </authorList>
    </citation>
    <scope>NUCLEOTIDE SEQUENCE [LARGE SCALE GENOMIC DNA]</scope>
    <source>
        <strain evidence="4">NRRL Y-17324</strain>
    </source>
</reference>
<evidence type="ECO:0000313" key="4">
    <source>
        <dbReference type="Proteomes" id="UP000094285"/>
    </source>
</evidence>
<protein>
    <submittedName>
        <fullName evidence="3">Uncharacterized protein</fullName>
    </submittedName>
</protein>
<evidence type="ECO:0000256" key="2">
    <source>
        <dbReference type="SAM" id="Phobius"/>
    </source>
</evidence>
<dbReference type="EMBL" id="KV453909">
    <property type="protein sequence ID" value="ODV81938.1"/>
    <property type="molecule type" value="Genomic_DNA"/>
</dbReference>
<dbReference type="Proteomes" id="UP000094285">
    <property type="component" value="Unassembled WGS sequence"/>
</dbReference>
<organism evidence="3 4">
    <name type="scientific">Suhomyces tanzawaensis NRRL Y-17324</name>
    <dbReference type="NCBI Taxonomy" id="984487"/>
    <lineage>
        <taxon>Eukaryota</taxon>
        <taxon>Fungi</taxon>
        <taxon>Dikarya</taxon>
        <taxon>Ascomycota</taxon>
        <taxon>Saccharomycotina</taxon>
        <taxon>Pichiomycetes</taxon>
        <taxon>Debaryomycetaceae</taxon>
        <taxon>Suhomyces</taxon>
    </lineage>
</organism>
<evidence type="ECO:0000256" key="1">
    <source>
        <dbReference type="SAM" id="MobiDB-lite"/>
    </source>
</evidence>
<dbReference type="AlphaFoldDB" id="A0A1E4SR16"/>
<keyword evidence="2" id="KW-1133">Transmembrane helix</keyword>
<gene>
    <name evidence="3" type="ORF">CANTADRAFT_19541</name>
</gene>
<keyword evidence="4" id="KW-1185">Reference proteome</keyword>
<feature type="region of interest" description="Disordered" evidence="1">
    <location>
        <begin position="1"/>
        <end position="59"/>
    </location>
</feature>
<feature type="transmembrane region" description="Helical" evidence="2">
    <location>
        <begin position="115"/>
        <end position="139"/>
    </location>
</feature>
<dbReference type="RefSeq" id="XP_020067060.1">
    <property type="nucleotide sequence ID" value="XM_020206459.1"/>
</dbReference>
<dbReference type="GeneID" id="30980596"/>
<sequence>MSDPVAPPQLPRRVSSVTAHGPPQTKSSRARSASSVNELSLPPKPHGTRNHASSISSVDSSNLDNIIKQDLNPYASQFNGFPSWNGCKHGKIKLKDDIDIEKQLILTAGGKREDVFCFALKLLLLMAIVLGSGVLIFLAL</sequence>
<feature type="compositionally biased region" description="Polar residues" evidence="1">
    <location>
        <begin position="24"/>
        <end position="38"/>
    </location>
</feature>